<accession>A0A2W5GPC2</accession>
<feature type="domain" description="Helix-turn-helix" evidence="1">
    <location>
        <begin position="47"/>
        <end position="95"/>
    </location>
</feature>
<dbReference type="Gene3D" id="1.10.1660.10">
    <property type="match status" value="1"/>
</dbReference>
<dbReference type="EMBL" id="QFOI01000187">
    <property type="protein sequence ID" value="PZP47616.1"/>
    <property type="molecule type" value="Genomic_DNA"/>
</dbReference>
<protein>
    <submittedName>
        <fullName evidence="2">DNA-binding protein</fullName>
    </submittedName>
</protein>
<dbReference type="AlphaFoldDB" id="A0A2W5GPC2"/>
<comment type="caution">
    <text evidence="2">The sequence shown here is derived from an EMBL/GenBank/DDBJ whole genome shotgun (WGS) entry which is preliminary data.</text>
</comment>
<name>A0A2W5GPC2_9SPHI</name>
<dbReference type="Pfam" id="PF12728">
    <property type="entry name" value="HTH_17"/>
    <property type="match status" value="1"/>
</dbReference>
<organism evidence="2 3">
    <name type="scientific">Pseudopedobacter saltans</name>
    <dbReference type="NCBI Taxonomy" id="151895"/>
    <lineage>
        <taxon>Bacteria</taxon>
        <taxon>Pseudomonadati</taxon>
        <taxon>Bacteroidota</taxon>
        <taxon>Sphingobacteriia</taxon>
        <taxon>Sphingobacteriales</taxon>
        <taxon>Sphingobacteriaceae</taxon>
        <taxon>Pseudopedobacter</taxon>
    </lineage>
</organism>
<reference evidence="2 3" key="1">
    <citation type="submission" date="2017-11" db="EMBL/GenBank/DDBJ databases">
        <title>Infants hospitalized years apart are colonized by the same room-sourced microbial strains.</title>
        <authorList>
            <person name="Brooks B."/>
            <person name="Olm M.R."/>
            <person name="Firek B.A."/>
            <person name="Baker R."/>
            <person name="Thomas B.C."/>
            <person name="Morowitz M.J."/>
            <person name="Banfield J.F."/>
        </authorList>
    </citation>
    <scope>NUCLEOTIDE SEQUENCE [LARGE SCALE GENOMIC DNA]</scope>
    <source>
        <strain evidence="2">S2_009_000_R2_76</strain>
    </source>
</reference>
<dbReference type="InterPro" id="IPR041657">
    <property type="entry name" value="HTH_17"/>
</dbReference>
<sequence length="102" mass="11731">METPILFPVDPNEFYRQLTEIVRRTVLETRPPTSLVPPPSGLSTKPLLSIKEVRDLFGISRPTVDQWHELGELKKVKIRGKVYFLTDDIQRLIQNSKGKDDS</sequence>
<keyword evidence="2" id="KW-0238">DNA-binding</keyword>
<dbReference type="Proteomes" id="UP000249645">
    <property type="component" value="Unassembled WGS sequence"/>
</dbReference>
<gene>
    <name evidence="2" type="ORF">DI598_10810</name>
</gene>
<evidence type="ECO:0000313" key="3">
    <source>
        <dbReference type="Proteomes" id="UP000249645"/>
    </source>
</evidence>
<evidence type="ECO:0000259" key="1">
    <source>
        <dbReference type="Pfam" id="PF12728"/>
    </source>
</evidence>
<dbReference type="InterPro" id="IPR009061">
    <property type="entry name" value="DNA-bd_dom_put_sf"/>
</dbReference>
<proteinExistence type="predicted"/>
<evidence type="ECO:0000313" key="2">
    <source>
        <dbReference type="EMBL" id="PZP47616.1"/>
    </source>
</evidence>
<dbReference type="SUPFAM" id="SSF46955">
    <property type="entry name" value="Putative DNA-binding domain"/>
    <property type="match status" value="1"/>
</dbReference>
<dbReference type="GO" id="GO:0003677">
    <property type="term" value="F:DNA binding"/>
    <property type="evidence" value="ECO:0007669"/>
    <property type="project" value="UniProtKB-KW"/>
</dbReference>